<organism evidence="1 2">
    <name type="scientific">Candidatus Pullilachnospira stercoravium</name>
    <dbReference type="NCBI Taxonomy" id="2840913"/>
    <lineage>
        <taxon>Bacteria</taxon>
        <taxon>Bacillati</taxon>
        <taxon>Bacillota</taxon>
        <taxon>Clostridia</taxon>
        <taxon>Lachnospirales</taxon>
        <taxon>Lachnospiraceae</taxon>
        <taxon>Lachnospiraceae incertae sedis</taxon>
        <taxon>Candidatus Pullilachnospira</taxon>
    </lineage>
</organism>
<evidence type="ECO:0000313" key="1">
    <source>
        <dbReference type="EMBL" id="HIV13662.1"/>
    </source>
</evidence>
<dbReference type="EMBL" id="DVON01000234">
    <property type="protein sequence ID" value="HIV13662.1"/>
    <property type="molecule type" value="Genomic_DNA"/>
</dbReference>
<reference evidence="1" key="1">
    <citation type="submission" date="2020-10" db="EMBL/GenBank/DDBJ databases">
        <authorList>
            <person name="Gilroy R."/>
        </authorList>
    </citation>
    <scope>NUCLEOTIDE SEQUENCE</scope>
    <source>
        <strain evidence="1">ChiBcec2-4451</strain>
    </source>
</reference>
<comment type="caution">
    <text evidence="1">The sequence shown here is derived from an EMBL/GenBank/DDBJ whole genome shotgun (WGS) entry which is preliminary data.</text>
</comment>
<evidence type="ECO:0000313" key="2">
    <source>
        <dbReference type="Proteomes" id="UP000886723"/>
    </source>
</evidence>
<dbReference type="SUPFAM" id="SSF49303">
    <property type="entry name" value="beta-Galactosidase/glucuronidase domain"/>
    <property type="match status" value="1"/>
</dbReference>
<sequence>GKKMGQVFYWLNYQEQRGCLEQLPGTQLQYTVSQGQIRIKNTGKFPAVGVTVECPPNDTEFSVEDSVFWMDPQEERTLWTTHTEGLRIQAWNVPEAEKDER</sequence>
<dbReference type="InterPro" id="IPR036156">
    <property type="entry name" value="Beta-gal/glucu_dom_sf"/>
</dbReference>
<dbReference type="AlphaFoldDB" id="A0A9D1T6S1"/>
<gene>
    <name evidence="1" type="ORF">IAA63_11055</name>
</gene>
<feature type="non-terminal residue" evidence="1">
    <location>
        <position position="1"/>
    </location>
</feature>
<protein>
    <submittedName>
        <fullName evidence="1">Uncharacterized protein</fullName>
    </submittedName>
</protein>
<proteinExistence type="predicted"/>
<accession>A0A9D1T6S1</accession>
<dbReference type="Proteomes" id="UP000886723">
    <property type="component" value="Unassembled WGS sequence"/>
</dbReference>
<reference evidence="1" key="2">
    <citation type="journal article" date="2021" name="PeerJ">
        <title>Extensive microbial diversity within the chicken gut microbiome revealed by metagenomics and culture.</title>
        <authorList>
            <person name="Gilroy R."/>
            <person name="Ravi A."/>
            <person name="Getino M."/>
            <person name="Pursley I."/>
            <person name="Horton D.L."/>
            <person name="Alikhan N.F."/>
            <person name="Baker D."/>
            <person name="Gharbi K."/>
            <person name="Hall N."/>
            <person name="Watson M."/>
            <person name="Adriaenssens E.M."/>
            <person name="Foster-Nyarko E."/>
            <person name="Jarju S."/>
            <person name="Secka A."/>
            <person name="Antonio M."/>
            <person name="Oren A."/>
            <person name="Chaudhuri R.R."/>
            <person name="La Ragione R."/>
            <person name="Hildebrand F."/>
            <person name="Pallen M.J."/>
        </authorList>
    </citation>
    <scope>NUCLEOTIDE SEQUENCE</scope>
    <source>
        <strain evidence="1">ChiBcec2-4451</strain>
    </source>
</reference>
<name>A0A9D1T6S1_9FIRM</name>